<dbReference type="EMBL" id="CP054706">
    <property type="protein sequence ID" value="QQK80723.1"/>
    <property type="molecule type" value="Genomic_DNA"/>
</dbReference>
<dbReference type="PANTHER" id="PTHR35810:SF1">
    <property type="entry name" value="CYTOPLASMIC PROTEIN"/>
    <property type="match status" value="1"/>
</dbReference>
<keyword evidence="2" id="KW-1185">Reference proteome</keyword>
<organism evidence="1 2">
    <name type="scientific">Salicibibacter cibi</name>
    <dbReference type="NCBI Taxonomy" id="2743001"/>
    <lineage>
        <taxon>Bacteria</taxon>
        <taxon>Bacillati</taxon>
        <taxon>Bacillota</taxon>
        <taxon>Bacilli</taxon>
        <taxon>Bacillales</taxon>
        <taxon>Bacillaceae</taxon>
        <taxon>Salicibibacter</taxon>
    </lineage>
</organism>
<gene>
    <name evidence="1" type="ORF">HUG20_13005</name>
</gene>
<protein>
    <submittedName>
        <fullName evidence="1">Virulence RhuM family protein</fullName>
    </submittedName>
</protein>
<proteinExistence type="predicted"/>
<sequence>MARLQRKNGRVKPPQRRFCARRLDRSSAESEAMEATSRLQLIAASCSAIPIYATSVDYEPQAELTQQFFATVQNKLHFAVHGYTVAELISKRANAENENMGLQAWKGERVRKSDVTIAKNYLTEDELDSLNRIVTMYLDYAEEQAKRHQPMYMENWIDRLNAFLKFNERDILENAGEISKEVADQLATSQYDKYHQHRLSLDKRDDFEDFIKNRWLDK</sequence>
<dbReference type="Pfam" id="PF13310">
    <property type="entry name" value="Virulence_RhuM"/>
    <property type="match status" value="1"/>
</dbReference>
<name>A0A7T6ZC06_9BACI</name>
<evidence type="ECO:0000313" key="2">
    <source>
        <dbReference type="Proteomes" id="UP000595349"/>
    </source>
</evidence>
<accession>A0A7T6ZC06</accession>
<dbReference type="InterPro" id="IPR011204">
    <property type="entry name" value="Virulence_RhuM-like"/>
</dbReference>
<dbReference type="PANTHER" id="PTHR35810">
    <property type="entry name" value="CYTOPLASMIC PROTEIN-RELATED"/>
    <property type="match status" value="1"/>
</dbReference>
<evidence type="ECO:0000313" key="1">
    <source>
        <dbReference type="EMBL" id="QQK80723.1"/>
    </source>
</evidence>
<dbReference type="KEGG" id="scib:HUG20_13005"/>
<reference evidence="1 2" key="1">
    <citation type="submission" date="2020-06" db="EMBL/GenBank/DDBJ databases">
        <title>Genomic analysis of Salicibibacter sp. NKC21-4.</title>
        <authorList>
            <person name="Oh Y.J."/>
        </authorList>
    </citation>
    <scope>NUCLEOTIDE SEQUENCE [LARGE SCALE GENOMIC DNA]</scope>
    <source>
        <strain evidence="1 2">NKC21-4</strain>
    </source>
</reference>
<dbReference type="Proteomes" id="UP000595349">
    <property type="component" value="Chromosome"/>
</dbReference>
<dbReference type="AlphaFoldDB" id="A0A7T6ZC06"/>